<organism evidence="4 5">
    <name type="scientific">Prochlorococcus marinus (strain SARG / CCMP1375 / SS120)</name>
    <dbReference type="NCBI Taxonomy" id="167539"/>
    <lineage>
        <taxon>Bacteria</taxon>
        <taxon>Bacillati</taxon>
        <taxon>Cyanobacteriota</taxon>
        <taxon>Cyanophyceae</taxon>
        <taxon>Synechococcales</taxon>
        <taxon>Prochlorococcaceae</taxon>
        <taxon>Prochlorococcus</taxon>
    </lineage>
</organism>
<keyword evidence="5" id="KW-1185">Reference proteome</keyword>
<dbReference type="Pfam" id="PF01816">
    <property type="entry name" value="LRV"/>
    <property type="match status" value="2"/>
</dbReference>
<reference evidence="4 5" key="1">
    <citation type="journal article" date="2003" name="Proc. Natl. Acad. Sci. U.S.A.">
        <title>Genome sequence of the cyanobacterium Prochlorococcus marinus SS120, a nearly minimal oxyphototrophic genome.</title>
        <authorList>
            <person name="Dufresne A."/>
            <person name="Salanoubat M."/>
            <person name="Partensky F."/>
            <person name="Artiguenave F."/>
            <person name="Axmann I.M."/>
            <person name="Barbe V."/>
            <person name="Duprat S."/>
            <person name="Galperin M.Y."/>
            <person name="Koonin E.V."/>
            <person name="Le Gall F."/>
            <person name="Makarova K.S."/>
            <person name="Ostrowski M."/>
            <person name="Oztas S."/>
            <person name="Robert C."/>
            <person name="Rogozin I.B."/>
            <person name="Scanlan D.J."/>
            <person name="Tandeau de Marsac N."/>
            <person name="Weissenbach J."/>
            <person name="Wincker P."/>
            <person name="Wolf Y.I."/>
            <person name="Hess W.R."/>
        </authorList>
    </citation>
    <scope>NUCLEOTIDE SEQUENCE [LARGE SCALE GENOMIC DNA]</scope>
    <source>
        <strain evidence="5">SARG / CCMP1375 / SS120</strain>
    </source>
</reference>
<dbReference type="GO" id="GO:0001217">
    <property type="term" value="F:DNA-binding transcription repressor activity"/>
    <property type="evidence" value="ECO:0007669"/>
    <property type="project" value="TreeGrafter"/>
</dbReference>
<dbReference type="HOGENOM" id="CLU_462980_0_0_3"/>
<dbReference type="GO" id="GO:0030089">
    <property type="term" value="C:phycobilisome"/>
    <property type="evidence" value="ECO:0007669"/>
    <property type="project" value="UniProtKB-KW"/>
</dbReference>
<dbReference type="InterPro" id="IPR011989">
    <property type="entry name" value="ARM-like"/>
</dbReference>
<dbReference type="OrthoDB" id="512458at2"/>
<sequence>MLKRLWSEYRNACLLTLTLLVIGIVASPWVLIIALMPIGWVLLMPKGPQLEQHPETIESSEEVESIEPLKGTTLLEKIKELGDVSKSDLVKACGYVSTKKDGGERLNFTAFYEALLEAKGVNLSSEEKGENVTPEKEVEKINAATDDWDSLEDDEAIEKLKETDLPKEIFSRFVDSENWEVRQAIALNPQTPSDVIEQLRDDDDSDVQEAVLNRQLPVDWRQLDEAEKIEKLQEENVGPDILKAFAKSSNWRIRAAVASNENTPEDVLKQLAKDDDSDVQEAALNAVAYRELPKEWRELDDDEKLDKLKEDNVPTNILEILAQSSNWEIRKAIALHENTPEEVIQQLAKDDDSDVQEAVLNRQLPVDWRQLDEDEKLEKINNQNVSEEVLTILAQFKSWNYTQIRAAVASNENTPEDVLKQLAKDDASDVQEAVLNRQLPVDWRQLDEDEKLEKINNQNVSEEVLTILAQFKSWNYTQIRAAVASNENTPEDVLKQLAKEGESEITEAILQRQLPSDWQKLDENQKLERLKREKVSEEVLVIFSNSTKPLLRKAAGSNKNASLAILAQLNDDGDSKQRAWKYILRNWGN</sequence>
<evidence type="ECO:0000256" key="2">
    <source>
        <dbReference type="ARBA" id="ARBA00022738"/>
    </source>
</evidence>
<dbReference type="Gene3D" id="1.25.10.10">
    <property type="entry name" value="Leucine-rich Repeat Variant"/>
    <property type="match status" value="2"/>
</dbReference>
<dbReference type="EnsemblBacteria" id="AAP99659">
    <property type="protein sequence ID" value="AAP99659"/>
    <property type="gene ID" value="Pro_0615"/>
</dbReference>
<accession>Q7VCX5</accession>
<dbReference type="STRING" id="167539.Pro_0615"/>
<keyword evidence="3" id="KW-0472">Membrane</keyword>
<dbReference type="AlphaFoldDB" id="Q7VCX5"/>
<name>Q7VCX5_PROMA</name>
<keyword evidence="3" id="KW-1133">Transmembrane helix</keyword>
<dbReference type="SUPFAM" id="SSF48371">
    <property type="entry name" value="ARM repeat"/>
    <property type="match status" value="2"/>
</dbReference>
<evidence type="ECO:0000256" key="3">
    <source>
        <dbReference type="SAM" id="Phobius"/>
    </source>
</evidence>
<dbReference type="eggNOG" id="COG1413">
    <property type="taxonomic scope" value="Bacteria"/>
</dbReference>
<dbReference type="PATRIC" id="fig|167539.5.peg.632"/>
<dbReference type="InterPro" id="IPR016024">
    <property type="entry name" value="ARM-type_fold"/>
</dbReference>
<gene>
    <name evidence="4" type="ordered locus">Pro_0615</name>
</gene>
<dbReference type="Proteomes" id="UP000001420">
    <property type="component" value="Chromosome"/>
</dbReference>
<dbReference type="GO" id="GO:0000976">
    <property type="term" value="F:transcription cis-regulatory region binding"/>
    <property type="evidence" value="ECO:0007669"/>
    <property type="project" value="TreeGrafter"/>
</dbReference>
<keyword evidence="3" id="KW-0812">Transmembrane</keyword>
<dbReference type="eggNOG" id="COG2002">
    <property type="taxonomic scope" value="Bacteria"/>
</dbReference>
<dbReference type="GO" id="GO:0032993">
    <property type="term" value="C:protein-DNA complex"/>
    <property type="evidence" value="ECO:0007669"/>
    <property type="project" value="TreeGrafter"/>
</dbReference>
<dbReference type="PANTHER" id="PTHR42182:SF1">
    <property type="entry name" value="SLL0359 PROTEIN"/>
    <property type="match status" value="1"/>
</dbReference>
<dbReference type="InterPro" id="IPR004830">
    <property type="entry name" value="LRR_variant"/>
</dbReference>
<dbReference type="InterPro" id="IPR027360">
    <property type="entry name" value="AbrB-like"/>
</dbReference>
<dbReference type="EMBL" id="AE017126">
    <property type="protein sequence ID" value="AAP99659.1"/>
    <property type="molecule type" value="Genomic_DNA"/>
</dbReference>
<evidence type="ECO:0000313" key="4">
    <source>
        <dbReference type="EMBL" id="AAP99659.1"/>
    </source>
</evidence>
<evidence type="ECO:0000256" key="1">
    <source>
        <dbReference type="ARBA" id="ARBA00022549"/>
    </source>
</evidence>
<evidence type="ECO:0000313" key="5">
    <source>
        <dbReference type="Proteomes" id="UP000001420"/>
    </source>
</evidence>
<keyword evidence="1" id="KW-0042">Antenna complex</keyword>
<dbReference type="PANTHER" id="PTHR42182">
    <property type="entry name" value="SLL0359 PROTEIN"/>
    <property type="match status" value="1"/>
</dbReference>
<feature type="transmembrane region" description="Helical" evidence="3">
    <location>
        <begin position="12"/>
        <end position="43"/>
    </location>
</feature>
<dbReference type="KEGG" id="pma:Pro_0615"/>
<protein>
    <submittedName>
        <fullName evidence="4">AbrB family trancriptional regulator fused to LRR containing domain</fullName>
    </submittedName>
</protein>
<keyword evidence="2" id="KW-0605">Phycobilisome</keyword>
<proteinExistence type="predicted"/>